<protein>
    <submittedName>
        <fullName evidence="2">HEPN domain protein</fullName>
    </submittedName>
</protein>
<reference evidence="2 3" key="1">
    <citation type="journal article" date="2016" name="ISME J.">
        <title>Chasing the elusive Euryarchaeota class WSA2: genomes reveal a uniquely fastidious methyl-reducing methanogen.</title>
        <authorList>
            <person name="Nobu M.K."/>
            <person name="Narihiro T."/>
            <person name="Kuroda K."/>
            <person name="Mei R."/>
            <person name="Liu W.T."/>
        </authorList>
    </citation>
    <scope>NUCLEOTIDE SEQUENCE [LARGE SCALE GENOMIC DNA]</scope>
    <source>
        <strain evidence="2">U1lsi0528_Bin055</strain>
    </source>
</reference>
<gene>
    <name evidence="2" type="ORF">AMQ22_01698</name>
</gene>
<dbReference type="SUPFAM" id="SSF81593">
    <property type="entry name" value="Nucleotidyltransferase substrate binding subunit/domain"/>
    <property type="match status" value="1"/>
</dbReference>
<dbReference type="Gene3D" id="1.20.120.330">
    <property type="entry name" value="Nucleotidyltransferases domain 2"/>
    <property type="match status" value="1"/>
</dbReference>
<evidence type="ECO:0000313" key="2">
    <source>
        <dbReference type="EMBL" id="KYC49190.1"/>
    </source>
</evidence>
<dbReference type="Pfam" id="PF05168">
    <property type="entry name" value="HEPN"/>
    <property type="match status" value="1"/>
</dbReference>
<organism evidence="2 3">
    <name type="scientific">Candidatus Methanofastidiosum methylothiophilum</name>
    <dbReference type="NCBI Taxonomy" id="1705564"/>
    <lineage>
        <taxon>Archaea</taxon>
        <taxon>Methanobacteriati</taxon>
        <taxon>Methanobacteriota</taxon>
        <taxon>Stenosarchaea group</taxon>
        <taxon>Candidatus Methanofastidiosia</taxon>
        <taxon>Candidatus Methanofastidiosales</taxon>
        <taxon>Candidatus Methanofastidiosaceae</taxon>
        <taxon>Candidatus Methanofastidiosum</taxon>
    </lineage>
</organism>
<evidence type="ECO:0000313" key="3">
    <source>
        <dbReference type="Proteomes" id="UP000075398"/>
    </source>
</evidence>
<proteinExistence type="predicted"/>
<comment type="caution">
    <text evidence="2">The sequence shown here is derived from an EMBL/GenBank/DDBJ whole genome shotgun (WGS) entry which is preliminary data.</text>
</comment>
<dbReference type="EMBL" id="LNGC01000104">
    <property type="protein sequence ID" value="KYC49190.1"/>
    <property type="molecule type" value="Genomic_DNA"/>
</dbReference>
<sequence length="62" mass="7391">MLEKHTLIPIEISEVVELSDFSVQTRYPGDYYPISVEEYERTIKIAENVLDWVYEVIEKNKK</sequence>
<dbReference type="Proteomes" id="UP000075398">
    <property type="component" value="Unassembled WGS sequence"/>
</dbReference>
<feature type="domain" description="HEPN" evidence="1">
    <location>
        <begin position="11"/>
        <end position="54"/>
    </location>
</feature>
<dbReference type="AlphaFoldDB" id="A0A150IW53"/>
<dbReference type="PATRIC" id="fig|1705409.3.peg.1782"/>
<name>A0A150IW53_9EURY</name>
<dbReference type="InterPro" id="IPR007842">
    <property type="entry name" value="HEPN_dom"/>
</dbReference>
<accession>A0A150IW53</accession>
<evidence type="ECO:0000259" key="1">
    <source>
        <dbReference type="Pfam" id="PF05168"/>
    </source>
</evidence>